<feature type="transmembrane region" description="Helical" evidence="1">
    <location>
        <begin position="7"/>
        <end position="29"/>
    </location>
</feature>
<dbReference type="EMBL" id="BK032753">
    <property type="protein sequence ID" value="DAF58513.1"/>
    <property type="molecule type" value="Genomic_DNA"/>
</dbReference>
<protein>
    <submittedName>
        <fullName evidence="2">Uncharacterized protein</fullName>
    </submittedName>
</protein>
<name>A0A8S5T5J6_9CAUD</name>
<reference evidence="2" key="1">
    <citation type="journal article" date="2021" name="Proc. Natl. Acad. Sci. U.S.A.">
        <title>A Catalog of Tens of Thousands of Viruses from Human Metagenomes Reveals Hidden Associations with Chronic Diseases.</title>
        <authorList>
            <person name="Tisza M.J."/>
            <person name="Buck C.B."/>
        </authorList>
    </citation>
    <scope>NUCLEOTIDE SEQUENCE</scope>
    <source>
        <strain evidence="2">CtLIM9</strain>
    </source>
</reference>
<evidence type="ECO:0000313" key="2">
    <source>
        <dbReference type="EMBL" id="DAF58513.1"/>
    </source>
</evidence>
<sequence>MRLGARIGARILVFTIFVRIFAMGGIRALQALRHCL</sequence>
<keyword evidence="1" id="KW-0812">Transmembrane</keyword>
<accession>A0A8S5T5J6</accession>
<evidence type="ECO:0000256" key="1">
    <source>
        <dbReference type="SAM" id="Phobius"/>
    </source>
</evidence>
<keyword evidence="1" id="KW-0472">Membrane</keyword>
<keyword evidence="1" id="KW-1133">Transmembrane helix</keyword>
<proteinExistence type="predicted"/>
<organism evidence="2">
    <name type="scientific">Myoviridae sp. ctLIM9</name>
    <dbReference type="NCBI Taxonomy" id="2827678"/>
    <lineage>
        <taxon>Viruses</taxon>
        <taxon>Duplodnaviria</taxon>
        <taxon>Heunggongvirae</taxon>
        <taxon>Uroviricota</taxon>
        <taxon>Caudoviricetes</taxon>
    </lineage>
</organism>